<dbReference type="EMBL" id="CM042024">
    <property type="protein sequence ID" value="KAI3811153.1"/>
    <property type="molecule type" value="Genomic_DNA"/>
</dbReference>
<evidence type="ECO:0000313" key="2">
    <source>
        <dbReference type="Proteomes" id="UP001056120"/>
    </source>
</evidence>
<sequence>MAEEVTERIKEKETEKSAGYMMKNVLQGRTLYYSSDKKSHKILQMFHRKVHSEGPPVEPKSENHLKHVTKGNQMLFEDITLFPKAGRSKLCKCNCMNFPVGKYV</sequence>
<reference evidence="1 2" key="2">
    <citation type="journal article" date="2022" name="Mol. Ecol. Resour.">
        <title>The genomes of chicory, endive, great burdock and yacon provide insights into Asteraceae paleo-polyploidization history and plant inulin production.</title>
        <authorList>
            <person name="Fan W."/>
            <person name="Wang S."/>
            <person name="Wang H."/>
            <person name="Wang A."/>
            <person name="Jiang F."/>
            <person name="Liu H."/>
            <person name="Zhao H."/>
            <person name="Xu D."/>
            <person name="Zhang Y."/>
        </authorList>
    </citation>
    <scope>NUCLEOTIDE SEQUENCE [LARGE SCALE GENOMIC DNA]</scope>
    <source>
        <strain evidence="2">cv. Yunnan</strain>
        <tissue evidence="1">Leaves</tissue>
    </source>
</reference>
<dbReference type="Proteomes" id="UP001056120">
    <property type="component" value="Linkage Group LG07"/>
</dbReference>
<gene>
    <name evidence="1" type="ORF">L1987_20870</name>
</gene>
<organism evidence="1 2">
    <name type="scientific">Smallanthus sonchifolius</name>
    <dbReference type="NCBI Taxonomy" id="185202"/>
    <lineage>
        <taxon>Eukaryota</taxon>
        <taxon>Viridiplantae</taxon>
        <taxon>Streptophyta</taxon>
        <taxon>Embryophyta</taxon>
        <taxon>Tracheophyta</taxon>
        <taxon>Spermatophyta</taxon>
        <taxon>Magnoliopsida</taxon>
        <taxon>eudicotyledons</taxon>
        <taxon>Gunneridae</taxon>
        <taxon>Pentapetalae</taxon>
        <taxon>asterids</taxon>
        <taxon>campanulids</taxon>
        <taxon>Asterales</taxon>
        <taxon>Asteraceae</taxon>
        <taxon>Asteroideae</taxon>
        <taxon>Heliantheae alliance</taxon>
        <taxon>Millerieae</taxon>
        <taxon>Smallanthus</taxon>
    </lineage>
</organism>
<protein>
    <submittedName>
        <fullName evidence="1">Uncharacterized protein</fullName>
    </submittedName>
</protein>
<name>A0ACB9IU10_9ASTR</name>
<evidence type="ECO:0000313" key="1">
    <source>
        <dbReference type="EMBL" id="KAI3811153.1"/>
    </source>
</evidence>
<accession>A0ACB9IU10</accession>
<proteinExistence type="predicted"/>
<keyword evidence="2" id="KW-1185">Reference proteome</keyword>
<comment type="caution">
    <text evidence="1">The sequence shown here is derived from an EMBL/GenBank/DDBJ whole genome shotgun (WGS) entry which is preliminary data.</text>
</comment>
<reference evidence="2" key="1">
    <citation type="journal article" date="2022" name="Mol. Ecol. Resour.">
        <title>The genomes of chicory, endive, great burdock and yacon provide insights into Asteraceae palaeo-polyploidization history and plant inulin production.</title>
        <authorList>
            <person name="Fan W."/>
            <person name="Wang S."/>
            <person name="Wang H."/>
            <person name="Wang A."/>
            <person name="Jiang F."/>
            <person name="Liu H."/>
            <person name="Zhao H."/>
            <person name="Xu D."/>
            <person name="Zhang Y."/>
        </authorList>
    </citation>
    <scope>NUCLEOTIDE SEQUENCE [LARGE SCALE GENOMIC DNA]</scope>
    <source>
        <strain evidence="2">cv. Yunnan</strain>
    </source>
</reference>